<evidence type="ECO:0000313" key="2">
    <source>
        <dbReference type="EMBL" id="MDQ2093573.1"/>
    </source>
</evidence>
<reference evidence="2" key="2">
    <citation type="submission" date="2023-04" db="EMBL/GenBank/DDBJ databases">
        <title>'Rhodoalgimonas zhirmunskyi' gen. nov., isolated from a red alga.</title>
        <authorList>
            <person name="Nedashkovskaya O.I."/>
            <person name="Otstavnykh N.Y."/>
            <person name="Bystritskaya E.P."/>
            <person name="Balabanova L.A."/>
            <person name="Isaeva M.P."/>
        </authorList>
    </citation>
    <scope>NUCLEOTIDE SEQUENCE</scope>
    <source>
        <strain evidence="2">10Alg 79</strain>
    </source>
</reference>
<dbReference type="CDD" id="cd01653">
    <property type="entry name" value="GATase1"/>
    <property type="match status" value="1"/>
</dbReference>
<evidence type="ECO:0000256" key="1">
    <source>
        <dbReference type="SAM" id="MobiDB-lite"/>
    </source>
</evidence>
<comment type="caution">
    <text evidence="2">The sequence shown here is derived from an EMBL/GenBank/DDBJ whole genome shotgun (WGS) entry which is preliminary data.</text>
</comment>
<sequence length="553" mass="59620">MNYFAIGFVAVAAVIGAGVDYQQQSVKADIPLGRMSLSQYIDTYEARFLGAKAEMAAQEREEQRQEAWRIGGMQYLPEAPEGWTRRAYSEGYNSPIMFDTTVFYEEMAKNGGAQSMAEGIKAKKAKERLGELDKTSWVYEKGNEAIFISVKSKDGVNANGFGALMGMMIGGFDGISARSVLGYDVIGGVGFVELPVTSAMAGMMMSSLDERQKGFKRAHFRRLRGTLGFNQEVEIVIHANASRASTTEVLSAIDWDAMNAMLETPMALVGNDVVLPEEVDKAQMARQMYALHEKFKDLRGRAAQFKLYNANEAALVMNMYSGGTYDMTGGAVPDLSMMIEAAYRKELRDLLAGRPSTNEYQRIVGMMEERPEEERDQPEGEMSEELRNELMGYSDTETQAPGDTNAPGTWPDVVPTGGKPDLNKPFDRAMAEINIRAQAKAMGMSGQQLEFAVQSTLRQAEMQHANNQLLAKRRAEKAAAKVGAPSGAPAASGAGGAAAGLGGWLKGLVGGGEETAQAAPVATGEKAKIRRLGGEGKAIAGGCGAGQFCKTTE</sequence>
<proteinExistence type="predicted"/>
<accession>A0AAJ1U970</accession>
<reference evidence="2" key="1">
    <citation type="submission" date="2022-07" db="EMBL/GenBank/DDBJ databases">
        <authorList>
            <person name="Otstavnykh N."/>
            <person name="Isaeva M."/>
            <person name="Bystritskaya E."/>
        </authorList>
    </citation>
    <scope>NUCLEOTIDE SEQUENCE</scope>
    <source>
        <strain evidence="2">10Alg 79</strain>
    </source>
</reference>
<gene>
    <name evidence="2" type="ORF">NOI20_05575</name>
</gene>
<dbReference type="RefSeq" id="WP_317625157.1">
    <property type="nucleotide sequence ID" value="NZ_JANFFA010000001.1"/>
</dbReference>
<dbReference type="AlphaFoldDB" id="A0AAJ1U970"/>
<protein>
    <submittedName>
        <fullName evidence="2">Uncharacterized protein</fullName>
    </submittedName>
</protein>
<feature type="region of interest" description="Disordered" evidence="1">
    <location>
        <begin position="397"/>
        <end position="421"/>
    </location>
</feature>
<name>A0AAJ1U970_9RHOB</name>
<dbReference type="EMBL" id="JANFFA010000001">
    <property type="protein sequence ID" value="MDQ2093573.1"/>
    <property type="molecule type" value="Genomic_DNA"/>
</dbReference>
<keyword evidence="3" id="KW-1185">Reference proteome</keyword>
<organism evidence="2 3">
    <name type="scientific">Rhodalgimonas zhirmunskyi</name>
    <dbReference type="NCBI Taxonomy" id="2964767"/>
    <lineage>
        <taxon>Bacteria</taxon>
        <taxon>Pseudomonadati</taxon>
        <taxon>Pseudomonadota</taxon>
        <taxon>Alphaproteobacteria</taxon>
        <taxon>Rhodobacterales</taxon>
        <taxon>Roseobacteraceae</taxon>
        <taxon>Rhodalgimonas</taxon>
    </lineage>
</organism>
<evidence type="ECO:0000313" key="3">
    <source>
        <dbReference type="Proteomes" id="UP001227162"/>
    </source>
</evidence>
<dbReference type="Proteomes" id="UP001227162">
    <property type="component" value="Unassembled WGS sequence"/>
</dbReference>